<keyword evidence="5 13" id="KW-0732">Signal</keyword>
<dbReference type="Proteomes" id="UP001642483">
    <property type="component" value="Unassembled WGS sequence"/>
</dbReference>
<evidence type="ECO:0000256" key="3">
    <source>
        <dbReference type="ARBA" id="ARBA00013064"/>
    </source>
</evidence>
<dbReference type="CDD" id="cd00033">
    <property type="entry name" value="CCP"/>
    <property type="match status" value="14"/>
</dbReference>
<dbReference type="Pfam" id="PF00084">
    <property type="entry name" value="Sushi"/>
    <property type="match status" value="14"/>
</dbReference>
<dbReference type="Pfam" id="PF24562">
    <property type="entry name" value="CysR_MRC2_N"/>
    <property type="match status" value="1"/>
</dbReference>
<feature type="disulfide bond" evidence="10">
    <location>
        <begin position="329"/>
        <end position="372"/>
    </location>
</feature>
<feature type="chain" id="PRO_5046105040" description="protein-tyrosine-phosphatase" evidence="13">
    <location>
        <begin position="27"/>
        <end position="1841"/>
    </location>
</feature>
<evidence type="ECO:0000256" key="1">
    <source>
        <dbReference type="ARBA" id="ARBA00004613"/>
    </source>
</evidence>
<dbReference type="InterPro" id="IPR035992">
    <property type="entry name" value="Ricin_B-like_lectins"/>
</dbReference>
<feature type="domain" description="Sushi" evidence="16">
    <location>
        <begin position="803"/>
        <end position="861"/>
    </location>
</feature>
<dbReference type="EMBL" id="CAWYQH010000024">
    <property type="protein sequence ID" value="CAK8675604.1"/>
    <property type="molecule type" value="Genomic_DNA"/>
</dbReference>
<keyword evidence="12" id="KW-0812">Transmembrane</keyword>
<feature type="disulfide bond" evidence="10">
    <location>
        <begin position="951"/>
        <end position="978"/>
    </location>
</feature>
<feature type="domain" description="Sushi" evidence="16">
    <location>
        <begin position="448"/>
        <end position="506"/>
    </location>
</feature>
<feature type="domain" description="Tyrosine specific protein phosphatases" evidence="15">
    <location>
        <begin position="1459"/>
        <end position="1530"/>
    </location>
</feature>
<dbReference type="InterPro" id="IPR000387">
    <property type="entry name" value="Tyr_Pase_dom"/>
</dbReference>
<feature type="disulfide bond" evidence="10">
    <location>
        <begin position="1011"/>
        <end position="1038"/>
    </location>
</feature>
<dbReference type="Pfam" id="PF13330">
    <property type="entry name" value="Mucin2_WxxW"/>
    <property type="match status" value="1"/>
</dbReference>
<dbReference type="SMART" id="SM00404">
    <property type="entry name" value="PTPc_motif"/>
    <property type="match status" value="2"/>
</dbReference>
<dbReference type="PROSITE" id="PS50231">
    <property type="entry name" value="RICIN_B_LECTIN"/>
    <property type="match status" value="1"/>
</dbReference>
<feature type="compositionally biased region" description="Polar residues" evidence="11">
    <location>
        <begin position="1177"/>
        <end position="1187"/>
    </location>
</feature>
<evidence type="ECO:0000256" key="6">
    <source>
        <dbReference type="ARBA" id="ARBA00022801"/>
    </source>
</evidence>
<organism evidence="17 18">
    <name type="scientific">Clavelina lepadiformis</name>
    <name type="common">Light-bulb sea squirt</name>
    <name type="synonym">Ascidia lepadiformis</name>
    <dbReference type="NCBI Taxonomy" id="159417"/>
    <lineage>
        <taxon>Eukaryota</taxon>
        <taxon>Metazoa</taxon>
        <taxon>Chordata</taxon>
        <taxon>Tunicata</taxon>
        <taxon>Ascidiacea</taxon>
        <taxon>Aplousobranchia</taxon>
        <taxon>Clavelinidae</taxon>
        <taxon>Clavelina</taxon>
    </lineage>
</organism>
<protein>
    <recommendedName>
        <fullName evidence="3">protein-tyrosine-phosphatase</fullName>
        <ecNumber evidence="3">3.1.3.48</ecNumber>
    </recommendedName>
</protein>
<feature type="domain" description="Sushi" evidence="16">
    <location>
        <begin position="1041"/>
        <end position="1100"/>
    </location>
</feature>
<evidence type="ECO:0000256" key="8">
    <source>
        <dbReference type="ARBA" id="ARBA00023157"/>
    </source>
</evidence>
<evidence type="ECO:0000256" key="12">
    <source>
        <dbReference type="SAM" id="Phobius"/>
    </source>
</evidence>
<feature type="signal peptide" evidence="13">
    <location>
        <begin position="1"/>
        <end position="26"/>
    </location>
</feature>
<feature type="domain" description="Sushi" evidence="16">
    <location>
        <begin position="327"/>
        <end position="388"/>
    </location>
</feature>
<dbReference type="InterPro" id="IPR000436">
    <property type="entry name" value="Sushi_SCR_CCP_dom"/>
</dbReference>
<feature type="domain" description="Sushi" evidence="16">
    <location>
        <begin position="265"/>
        <end position="326"/>
    </location>
</feature>
<evidence type="ECO:0000256" key="5">
    <source>
        <dbReference type="ARBA" id="ARBA00022729"/>
    </source>
</evidence>
<feature type="disulfide bond" evidence="10">
    <location>
        <begin position="832"/>
        <end position="859"/>
    </location>
</feature>
<feature type="domain" description="Sushi" evidence="16">
    <location>
        <begin position="862"/>
        <end position="920"/>
    </location>
</feature>
<dbReference type="InterPro" id="IPR000242">
    <property type="entry name" value="PTP_cat"/>
</dbReference>
<sequence>MTLLFIHHKWGTLWIIFFIFIRFTFSGDVDDTMHIPPEYTNCSCEWSGWMDADTTIDDDTQDETLPALRRSGYKFCAKPVDIQCYNYASQKVIANPAFGTCSVDIGFSCQVFCDDYKVRVACCYCPPKAVGPEFQIESQSNQGCLKTQFTSNLSSTHSLRVDSNCLGDDLSQLWTWVSTNQIMNKATQQCIATDETTSGSAVITKNCDDTDAKQRLVYDKYTKTLTSTDGYISSTDGRFTFYPRQSKFMAKLPLGTTDMTTMQGFPCDDELTDPEFGSVDCSFGAYQGSECHFSCDHGYKLAADAQDTSICLRNRQFSAPSPTCEKIVCNPPLTSHENGEVQCTNSNGLDSNCIFKCDTGYALETGYKQSICLENGNWDPYPPPKCNQIICPELAEVTNGNVNCSQSNIYGSKCIYSCSEGYERIGAKAVACVGSGTWNDTKPICQKIQCPALNTLANGKTTCSAGQYYMSSCRYACDEGYTMVGSGSTLCNADGTWSSTPPTCERKTCNKLVTPDHGSLSCSDGKFYSSKCQFGCNPGYRIEGESSLTCTAEGWNHGSPECIRITCSHLLSPVNGQVSCSDEDFFGSKCTFSCQIGYEVEGSKVVQCGERGWNDSSPTCPRVHCPMFTKPRHGQVTCYPAPGNEYGNACFFTCDEGYTKSIPNSPPVVCSASGTWSGPGQTCKRIQCRRLTSLRKGAVTCSDGNNYKSNCTFKCNKGFNHYGATETTCGVNGWDAEKPTCDRLVCNPRLNAPENGQISCTTKGLLTCSFTCNKGFQLTGNDMSECQSDETWSVSEIPVCEKISCPKAVGPNHGSVKCTDKNLFNSECNYTCDRGFTRVGDQLSHCTDDGTWDNNAPTCTRISCHDLSPPTNGLIDCADDSFYGSTCSFSCDEGYALIGAKSAICQLNSTWSKRLPYCERITCSPGFSNPSNGRVICSDFNNYASVCNFQCDEGFTLQGAPKTECDVSGWTVTKAPSCKKITCPKEADALVAGTESCDGSNDYQTLCEYECNRGYELIGASSRTCQRDGRWTDSRPTCQKIKCPVIRELVNGQTVCQSGNEYLSVCVFVCGDNYNRVGTSKATCKEDKTWSPALFPTCELIPTTTPPTTTTNATATTKRTTMSTTTSSTTTMSSTTSTTATPPTNVIGITPVSVNTKPPFIPTEKPNSSGNRDDAQKTATPTSTPGTGENPASAGIPIIPIAVSIVGVVLIVVIIVLCIVWRRRNNKQSFSKGIPMTEHRYDESQLQKLIPNGSTNRRFPAVPLDRLESEFTRKHADDDKLFREEFSGLPEGHGTRENGGKAMNKEKNRYTNVIPYDHSRVVLPKANGTDNDYINASFIDGYKHKGKFIAAQGPKECTVDDFWRMIWDQNVTTIIMVTKLNEGKESKCALYWPQSGSQLYNDLNVVFIGENHLVDYTVRKFTIQQVRGDATLSMRRNLMQYHFTSWPDFGVPKTPSGMLKFLRKIKHGSPTGYGAIVVHCSAGVGRTGTFICVDAMVDMMLRENKVDVYGFVSQMRSQRPEMVQTEQQYIFIYQALLEHHLYGDTEVEATEVSAHIDELNQRMPGNVTGMEHEFKKLTTIRIQKEQMRAGNHPANMRKNRVLLILPYDWNRVILPIKRGVENTDYINASYIDGYRQKDAYIATQGPLPHTVEDFWRLIWESKSASIVMLTELVERGQAKCEQYWPDDGAMIYGDLQVEHISENELDNYTTRDFVVTSTGDQNDRKHLVRQFHYHGWPETGPPVSGFSMIELVEQVQKQQQTSGNHPITIHCSAGAGRTGAFCALSTALEQVKAEGVLDMFQIVKCLRMQRPHMVQNLEQYEFCYRAVQEYIDSMSEYYNFK</sequence>
<keyword evidence="7" id="KW-0904">Protein phosphatase</keyword>
<dbReference type="PANTHER" id="PTHR19134:SF555">
    <property type="entry name" value="RECEPTOR-TYPE TYROSINE-PROTEIN PHOSPHATASE DELTA-LIKE ISOFORM X1"/>
    <property type="match status" value="1"/>
</dbReference>
<name>A0ABP0FAX7_CLALP</name>
<feature type="disulfide bond" evidence="10">
    <location>
        <begin position="891"/>
        <end position="918"/>
    </location>
</feature>
<evidence type="ECO:0000256" key="13">
    <source>
        <dbReference type="SAM" id="SignalP"/>
    </source>
</evidence>
<dbReference type="PROSITE" id="PS00383">
    <property type="entry name" value="TYR_PHOSPHATASE_1"/>
    <property type="match status" value="2"/>
</dbReference>
<dbReference type="InterPro" id="IPR000772">
    <property type="entry name" value="Ricin_B_lectin"/>
</dbReference>
<evidence type="ECO:0000259" key="16">
    <source>
        <dbReference type="PROSITE" id="PS50923"/>
    </source>
</evidence>
<keyword evidence="12" id="KW-1133">Transmembrane helix</keyword>
<evidence type="ECO:0000256" key="10">
    <source>
        <dbReference type="PROSITE-ProRule" id="PRU00302"/>
    </source>
</evidence>
<feature type="domain" description="Sushi" evidence="16">
    <location>
        <begin position="507"/>
        <end position="564"/>
    </location>
</feature>
<feature type="transmembrane region" description="Helical" evidence="12">
    <location>
        <begin position="1198"/>
        <end position="1221"/>
    </location>
</feature>
<dbReference type="Gene3D" id="2.10.70.10">
    <property type="entry name" value="Complement Module, domain 1"/>
    <property type="match status" value="14"/>
</dbReference>
<dbReference type="Gene3D" id="2.80.10.50">
    <property type="match status" value="1"/>
</dbReference>
<dbReference type="PANTHER" id="PTHR19134">
    <property type="entry name" value="RECEPTOR-TYPE TYROSINE-PROTEIN PHOSPHATASE"/>
    <property type="match status" value="1"/>
</dbReference>
<feature type="domain" description="Tyrosine-protein phosphatase" evidence="14">
    <location>
        <begin position="1282"/>
        <end position="1539"/>
    </location>
</feature>
<dbReference type="InterPro" id="IPR029021">
    <property type="entry name" value="Prot-tyrosine_phosphatase-like"/>
</dbReference>
<evidence type="ECO:0000256" key="4">
    <source>
        <dbReference type="ARBA" id="ARBA00022525"/>
    </source>
</evidence>
<dbReference type="InterPro" id="IPR003595">
    <property type="entry name" value="Tyr_Pase_cat"/>
</dbReference>
<comment type="caution">
    <text evidence="10">Lacks conserved residue(s) required for the propagation of feature annotation.</text>
</comment>
<keyword evidence="18" id="KW-1185">Reference proteome</keyword>
<feature type="disulfide bond" evidence="10">
    <location>
        <begin position="418"/>
        <end position="445"/>
    </location>
</feature>
<dbReference type="SUPFAM" id="SSF50370">
    <property type="entry name" value="Ricin B-like lectins"/>
    <property type="match status" value="1"/>
</dbReference>
<dbReference type="SMART" id="SM00194">
    <property type="entry name" value="PTPc"/>
    <property type="match status" value="2"/>
</dbReference>
<feature type="domain" description="Sushi" evidence="16">
    <location>
        <begin position="565"/>
        <end position="622"/>
    </location>
</feature>
<comment type="subcellular location">
    <subcellularLocation>
        <location evidence="1">Secreted</location>
    </subcellularLocation>
</comment>
<feature type="domain" description="Sushi" evidence="16">
    <location>
        <begin position="686"/>
        <end position="743"/>
    </location>
</feature>
<feature type="region of interest" description="Disordered" evidence="11">
    <location>
        <begin position="1099"/>
        <end position="1192"/>
    </location>
</feature>
<dbReference type="Pfam" id="PF00102">
    <property type="entry name" value="Y_phosphatase"/>
    <property type="match status" value="2"/>
</dbReference>
<evidence type="ECO:0000256" key="9">
    <source>
        <dbReference type="ARBA" id="ARBA00023180"/>
    </source>
</evidence>
<dbReference type="PRINTS" id="PR00700">
    <property type="entry name" value="PRTYPHPHTASE"/>
</dbReference>
<dbReference type="SUPFAM" id="SSF52799">
    <property type="entry name" value="(Phosphotyrosine protein) phosphatases II"/>
    <property type="match status" value="2"/>
</dbReference>
<feature type="domain" description="Sushi" evidence="16">
    <location>
        <begin position="744"/>
        <end position="802"/>
    </location>
</feature>
<keyword evidence="6" id="KW-0378">Hydrolase</keyword>
<accession>A0ABP0FAX7</accession>
<dbReference type="SUPFAM" id="SSF57535">
    <property type="entry name" value="Complement control module/SCR domain"/>
    <property type="match status" value="14"/>
</dbReference>
<gene>
    <name evidence="17" type="ORF">CVLEPA_LOCUS5165</name>
</gene>
<feature type="domain" description="Tyrosine-protein phosphatase" evidence="14">
    <location>
        <begin position="1570"/>
        <end position="1830"/>
    </location>
</feature>
<dbReference type="Gene3D" id="3.90.190.10">
    <property type="entry name" value="Protein tyrosine phosphatase superfamily"/>
    <property type="match status" value="2"/>
</dbReference>
<feature type="disulfide bond" evidence="10">
    <location>
        <begin position="477"/>
        <end position="504"/>
    </location>
</feature>
<evidence type="ECO:0000256" key="2">
    <source>
        <dbReference type="ARBA" id="ARBA00009580"/>
    </source>
</evidence>
<keyword evidence="10" id="KW-0768">Sushi</keyword>
<feature type="domain" description="Sushi" evidence="16">
    <location>
        <begin position="981"/>
        <end position="1040"/>
    </location>
</feature>
<feature type="domain" description="Sushi" evidence="16">
    <location>
        <begin position="921"/>
        <end position="980"/>
    </location>
</feature>
<feature type="domain" description="Sushi" evidence="16">
    <location>
        <begin position="389"/>
        <end position="447"/>
    </location>
</feature>
<evidence type="ECO:0000259" key="15">
    <source>
        <dbReference type="PROSITE" id="PS50056"/>
    </source>
</evidence>
<dbReference type="PROSITE" id="PS50056">
    <property type="entry name" value="TYR_PHOSPHATASE_2"/>
    <property type="match status" value="2"/>
</dbReference>
<evidence type="ECO:0000313" key="17">
    <source>
        <dbReference type="EMBL" id="CAK8675604.1"/>
    </source>
</evidence>
<dbReference type="CDD" id="cd23385">
    <property type="entry name" value="beta-trefoil_Ricin_MRC-like"/>
    <property type="match status" value="1"/>
</dbReference>
<evidence type="ECO:0000256" key="7">
    <source>
        <dbReference type="ARBA" id="ARBA00022912"/>
    </source>
</evidence>
<reference evidence="17 18" key="1">
    <citation type="submission" date="2024-02" db="EMBL/GenBank/DDBJ databases">
        <authorList>
            <person name="Daric V."/>
            <person name="Darras S."/>
        </authorList>
    </citation>
    <scope>NUCLEOTIDE SEQUENCE [LARGE SCALE GENOMIC DNA]</scope>
</reference>
<keyword evidence="4" id="KW-0964">Secreted</keyword>
<feature type="compositionally biased region" description="Low complexity" evidence="11">
    <location>
        <begin position="1102"/>
        <end position="1144"/>
    </location>
</feature>
<evidence type="ECO:0000256" key="11">
    <source>
        <dbReference type="SAM" id="MobiDB-lite"/>
    </source>
</evidence>
<dbReference type="EC" id="3.1.3.48" evidence="3"/>
<comment type="similarity">
    <text evidence="2">Belongs to the protein-tyrosine phosphatase family.</text>
</comment>
<dbReference type="InterPro" id="IPR016130">
    <property type="entry name" value="Tyr_Pase_AS"/>
</dbReference>
<keyword evidence="8 10" id="KW-1015">Disulfide bond</keyword>
<proteinExistence type="inferred from homology"/>
<dbReference type="PROSITE" id="PS50055">
    <property type="entry name" value="TYR_PHOSPHATASE_PTP"/>
    <property type="match status" value="2"/>
</dbReference>
<dbReference type="PROSITE" id="PS50923">
    <property type="entry name" value="SUSHI"/>
    <property type="match status" value="14"/>
</dbReference>
<feature type="domain" description="Tyrosine specific protein phosphatases" evidence="15">
    <location>
        <begin position="1746"/>
        <end position="1821"/>
    </location>
</feature>
<dbReference type="SMART" id="SM00032">
    <property type="entry name" value="CCP"/>
    <property type="match status" value="14"/>
</dbReference>
<dbReference type="InterPro" id="IPR050348">
    <property type="entry name" value="Protein-Tyr_Phosphatase"/>
</dbReference>
<evidence type="ECO:0000259" key="14">
    <source>
        <dbReference type="PROSITE" id="PS50055"/>
    </source>
</evidence>
<comment type="caution">
    <text evidence="17">The sequence shown here is derived from an EMBL/GenBank/DDBJ whole genome shotgun (WGS) entry which is preliminary data.</text>
</comment>
<evidence type="ECO:0000313" key="18">
    <source>
        <dbReference type="Proteomes" id="UP001642483"/>
    </source>
</evidence>
<keyword evidence="12" id="KW-0472">Membrane</keyword>
<dbReference type="InterPro" id="IPR035976">
    <property type="entry name" value="Sushi/SCR/CCP_sf"/>
</dbReference>
<feature type="domain" description="Sushi" evidence="16">
    <location>
        <begin position="623"/>
        <end position="685"/>
    </location>
</feature>
<dbReference type="InterPro" id="IPR025155">
    <property type="entry name" value="WxxW_domain"/>
</dbReference>
<keyword evidence="9" id="KW-0325">Glycoprotein</keyword>